<organism evidence="2 3">
    <name type="scientific">Monilinia vaccinii-corymbosi</name>
    <dbReference type="NCBI Taxonomy" id="61207"/>
    <lineage>
        <taxon>Eukaryota</taxon>
        <taxon>Fungi</taxon>
        <taxon>Dikarya</taxon>
        <taxon>Ascomycota</taxon>
        <taxon>Pezizomycotina</taxon>
        <taxon>Leotiomycetes</taxon>
        <taxon>Helotiales</taxon>
        <taxon>Sclerotiniaceae</taxon>
        <taxon>Monilinia</taxon>
    </lineage>
</organism>
<dbReference type="AlphaFoldDB" id="A0A8A3PKN0"/>
<dbReference type="EMBL" id="CP063409">
    <property type="protein sequence ID" value="QSZ35446.1"/>
    <property type="molecule type" value="Genomic_DNA"/>
</dbReference>
<dbReference type="Proteomes" id="UP000672032">
    <property type="component" value="Chromosome 5"/>
</dbReference>
<proteinExistence type="predicted"/>
<feature type="region of interest" description="Disordered" evidence="1">
    <location>
        <begin position="338"/>
        <end position="432"/>
    </location>
</feature>
<name>A0A8A3PKN0_9HELO</name>
<protein>
    <submittedName>
        <fullName evidence="2">Uncharacterized protein</fullName>
    </submittedName>
</protein>
<evidence type="ECO:0000313" key="2">
    <source>
        <dbReference type="EMBL" id="QSZ35446.1"/>
    </source>
</evidence>
<sequence length="814" mass="89537">MNPVESKKPTEDVLSPREVLVRPKSYKKPAKYDIQPLPQIDESSEYGEFIEEKRKNVAPSSSTQMMPGNDIDPAKDEQFFSMASSPPIAVLPTNETLSFGSLLPPISSSSPMLQMVQDLGNSPPFVPSTSLLSKSLDAIGGTLEKPITKIASTVHDGANVVSIHSTLAESLIEELDQSLLTSRFPNLGYDAQFDRYIKKHNTGMEGGSRLDVDLQSDDVYATADGVKGEKSRLGWMLGRPEAAIMKYTNLEGVTGVRPLRMKPQVQPSGLYRDVKNALGNGDDEIVPMRRLRTASEPERIGSPGADEPISSRRSDIEPVKRILRNPYANLSRKLNESPTLTFRDSRRRKAGPIYLPSCSEDEDSSPGRPSRPVNIRSPSPRTYTARSPPPTDRPYRHLSHRPIDGAPLVDSPPSQDRDSHEENNSTVGVDIASFVPPPTRIASPVVDLSSFLPPPSTTLTESPMMFPPYTLDLPQIFSSHSPIGLPPKLPPATPAAPVTNPHSGISPPHISHRRTATSNSSIYSIYTPDSSPRNSAIIPIPIPPPTFSRFTSIPSPPNTPPTAHFRSDTINTISTVPSTPTKTGGPYTHSRHDTNSTGTSSIDFVVSSPITGASPLPKSSPFPNRTPMPRSPPISTPRLHNLSQESIALTEHLVREGIYGGIVYDISVAPPLPAPHLTPKPTASQIRRRNKRAAKVVTASLRKREREEERERKAKAKGKRALTRNVKARMGKTRVSLRNRRGTLSYSKIRGVFRGWGRGVQGRWEVVRRRLFGVEFWRLVGVRPVEGNVGEEYDFVCRGVGEGVEDREWEDVRM</sequence>
<feature type="region of interest" description="Disordered" evidence="1">
    <location>
        <begin position="278"/>
        <end position="317"/>
    </location>
</feature>
<dbReference type="OrthoDB" id="3534485at2759"/>
<reference evidence="2" key="1">
    <citation type="submission" date="2020-10" db="EMBL/GenBank/DDBJ databases">
        <title>Genome Sequence of Monilinia vaccinii-corymbosi Sheds Light on Mummy Berry Disease Infection of Blueberry and Mating Type.</title>
        <authorList>
            <person name="Yow A.G."/>
            <person name="Zhang Y."/>
            <person name="Bansal K."/>
            <person name="Eacker S.M."/>
            <person name="Sullivan S."/>
            <person name="Liachko I."/>
            <person name="Cubeta M.A."/>
            <person name="Rollins J.A."/>
            <person name="Ashrafi H."/>
        </authorList>
    </citation>
    <scope>NUCLEOTIDE SEQUENCE</scope>
    <source>
        <strain evidence="2">RL-1</strain>
    </source>
</reference>
<evidence type="ECO:0000313" key="3">
    <source>
        <dbReference type="Proteomes" id="UP000672032"/>
    </source>
</evidence>
<evidence type="ECO:0000256" key="1">
    <source>
        <dbReference type="SAM" id="MobiDB-lite"/>
    </source>
</evidence>
<feature type="region of interest" description="Disordered" evidence="1">
    <location>
        <begin position="572"/>
        <end position="599"/>
    </location>
</feature>
<gene>
    <name evidence="2" type="ORF">DSL72_008316</name>
</gene>
<feature type="region of interest" description="Disordered" evidence="1">
    <location>
        <begin position="1"/>
        <end position="20"/>
    </location>
</feature>
<keyword evidence="3" id="KW-1185">Reference proteome</keyword>
<feature type="compositionally biased region" description="Polar residues" evidence="1">
    <location>
        <begin position="572"/>
        <end position="582"/>
    </location>
</feature>
<feature type="compositionally biased region" description="Polar residues" evidence="1">
    <location>
        <begin position="376"/>
        <end position="385"/>
    </location>
</feature>
<accession>A0A8A3PKN0</accession>